<dbReference type="EMBL" id="VIWU01000001">
    <property type="protein sequence ID" value="TWF76887.1"/>
    <property type="molecule type" value="Genomic_DNA"/>
</dbReference>
<dbReference type="Proteomes" id="UP000321261">
    <property type="component" value="Unassembled WGS sequence"/>
</dbReference>
<dbReference type="Pfam" id="PF11716">
    <property type="entry name" value="MDMPI_N"/>
    <property type="match status" value="1"/>
</dbReference>
<dbReference type="InterPro" id="IPR034660">
    <property type="entry name" value="DinB/YfiT-like"/>
</dbReference>
<dbReference type="AlphaFoldDB" id="A0A561SPW4"/>
<dbReference type="SUPFAM" id="SSF109854">
    <property type="entry name" value="DinB/YfiT-like putative metalloenzymes"/>
    <property type="match status" value="1"/>
</dbReference>
<dbReference type="GO" id="GO:0046872">
    <property type="term" value="F:metal ion binding"/>
    <property type="evidence" value="ECO:0007669"/>
    <property type="project" value="InterPro"/>
</dbReference>
<sequence length="221" mass="23907">MNPGRPPRPTPVSRTSSEIWPLVHAERAALAADLAHLGDEHWSAPSLCAGLSVREVVAHVTAAGSLNGFRWLAGVIRCRFDFDRQVAMRLAEQLGSSPAETLARFERVVDSTTSPPLPVLALLGEVVVHGEDIRRPSGITRDHPLNVLTRVARYYAGSDQVVLARRRVRGLRLQATDGPFTTGSGPLVTGRTLALVMAMTGRRAYCDELAGEGVDTLRARC</sequence>
<evidence type="ECO:0000259" key="1">
    <source>
        <dbReference type="Pfam" id="PF11716"/>
    </source>
</evidence>
<comment type="caution">
    <text evidence="2">The sequence shown here is derived from an EMBL/GenBank/DDBJ whole genome shotgun (WGS) entry which is preliminary data.</text>
</comment>
<dbReference type="InterPro" id="IPR017517">
    <property type="entry name" value="Maleyloyr_isom"/>
</dbReference>
<gene>
    <name evidence="2" type="ORF">FHX44_112785</name>
</gene>
<dbReference type="NCBIfam" id="TIGR03083">
    <property type="entry name" value="maleylpyruvate isomerase family mycothiol-dependent enzyme"/>
    <property type="match status" value="1"/>
</dbReference>
<name>A0A561SPW4_9PSEU</name>
<dbReference type="OrthoDB" id="5178565at2"/>
<dbReference type="Gene3D" id="1.20.120.450">
    <property type="entry name" value="dinb family like domain"/>
    <property type="match status" value="1"/>
</dbReference>
<keyword evidence="3" id="KW-1185">Reference proteome</keyword>
<protein>
    <submittedName>
        <fullName evidence="2">Uncharacterized protein (TIGR03083 family)</fullName>
    </submittedName>
</protein>
<feature type="domain" description="Mycothiol-dependent maleylpyruvate isomerase metal-binding" evidence="1">
    <location>
        <begin position="23"/>
        <end position="112"/>
    </location>
</feature>
<organism evidence="2 3">
    <name type="scientific">Pseudonocardia hierapolitana</name>
    <dbReference type="NCBI Taxonomy" id="1128676"/>
    <lineage>
        <taxon>Bacteria</taxon>
        <taxon>Bacillati</taxon>
        <taxon>Actinomycetota</taxon>
        <taxon>Actinomycetes</taxon>
        <taxon>Pseudonocardiales</taxon>
        <taxon>Pseudonocardiaceae</taxon>
        <taxon>Pseudonocardia</taxon>
    </lineage>
</organism>
<dbReference type="RefSeq" id="WP_147256170.1">
    <property type="nucleotide sequence ID" value="NZ_VIWU01000001.1"/>
</dbReference>
<dbReference type="InterPro" id="IPR024344">
    <property type="entry name" value="MDMPI_metal-binding"/>
</dbReference>
<proteinExistence type="predicted"/>
<reference evidence="2 3" key="1">
    <citation type="submission" date="2019-06" db="EMBL/GenBank/DDBJ databases">
        <title>Sequencing the genomes of 1000 actinobacteria strains.</title>
        <authorList>
            <person name="Klenk H.-P."/>
        </authorList>
    </citation>
    <scope>NUCLEOTIDE SEQUENCE [LARGE SCALE GENOMIC DNA]</scope>
    <source>
        <strain evidence="2 3">DSM 45671</strain>
    </source>
</reference>
<accession>A0A561SPW4</accession>
<evidence type="ECO:0000313" key="3">
    <source>
        <dbReference type="Proteomes" id="UP000321261"/>
    </source>
</evidence>
<evidence type="ECO:0000313" key="2">
    <source>
        <dbReference type="EMBL" id="TWF76887.1"/>
    </source>
</evidence>